<organism evidence="2 3">
    <name type="scientific">Pleomassaria siparia CBS 279.74</name>
    <dbReference type="NCBI Taxonomy" id="1314801"/>
    <lineage>
        <taxon>Eukaryota</taxon>
        <taxon>Fungi</taxon>
        <taxon>Dikarya</taxon>
        <taxon>Ascomycota</taxon>
        <taxon>Pezizomycotina</taxon>
        <taxon>Dothideomycetes</taxon>
        <taxon>Pleosporomycetidae</taxon>
        <taxon>Pleosporales</taxon>
        <taxon>Pleomassariaceae</taxon>
        <taxon>Pleomassaria</taxon>
    </lineage>
</organism>
<feature type="region of interest" description="Disordered" evidence="1">
    <location>
        <begin position="126"/>
        <end position="155"/>
    </location>
</feature>
<evidence type="ECO:0000313" key="2">
    <source>
        <dbReference type="EMBL" id="KAF2713228.1"/>
    </source>
</evidence>
<dbReference type="EMBL" id="MU005765">
    <property type="protein sequence ID" value="KAF2713228.1"/>
    <property type="molecule type" value="Genomic_DNA"/>
</dbReference>
<sequence length="165" mass="18304">MNYAFQIVSPSTDTYPGMVIMACGHLIPQTGSRRVPYPRWEATTGKVSIGLDLYTCICLGTGTRSYLLSVLQRGCGNVPMPWTRSLPLCIHCSFPHTRAFPPREGSSKLCCFTNFQFESPTKTRIYPNKRTADDTGVGTLGDDDAERETSPTTPGHWQFRDTCSV</sequence>
<reference evidence="2" key="1">
    <citation type="journal article" date="2020" name="Stud. Mycol.">
        <title>101 Dothideomycetes genomes: a test case for predicting lifestyles and emergence of pathogens.</title>
        <authorList>
            <person name="Haridas S."/>
            <person name="Albert R."/>
            <person name="Binder M."/>
            <person name="Bloem J."/>
            <person name="Labutti K."/>
            <person name="Salamov A."/>
            <person name="Andreopoulos B."/>
            <person name="Baker S."/>
            <person name="Barry K."/>
            <person name="Bills G."/>
            <person name="Bluhm B."/>
            <person name="Cannon C."/>
            <person name="Castanera R."/>
            <person name="Culley D."/>
            <person name="Daum C."/>
            <person name="Ezra D."/>
            <person name="Gonzalez J."/>
            <person name="Henrissat B."/>
            <person name="Kuo A."/>
            <person name="Liang C."/>
            <person name="Lipzen A."/>
            <person name="Lutzoni F."/>
            <person name="Magnuson J."/>
            <person name="Mondo S."/>
            <person name="Nolan M."/>
            <person name="Ohm R."/>
            <person name="Pangilinan J."/>
            <person name="Park H.-J."/>
            <person name="Ramirez L."/>
            <person name="Alfaro M."/>
            <person name="Sun H."/>
            <person name="Tritt A."/>
            <person name="Yoshinaga Y."/>
            <person name="Zwiers L.-H."/>
            <person name="Turgeon B."/>
            <person name="Goodwin S."/>
            <person name="Spatafora J."/>
            <person name="Crous P."/>
            <person name="Grigoriev I."/>
        </authorList>
    </citation>
    <scope>NUCLEOTIDE SEQUENCE</scope>
    <source>
        <strain evidence="2">CBS 279.74</strain>
    </source>
</reference>
<dbReference type="Proteomes" id="UP000799428">
    <property type="component" value="Unassembled WGS sequence"/>
</dbReference>
<name>A0A6G1KK69_9PLEO</name>
<protein>
    <submittedName>
        <fullName evidence="2">Uncharacterized protein</fullName>
    </submittedName>
</protein>
<proteinExistence type="predicted"/>
<accession>A0A6G1KK69</accession>
<keyword evidence="3" id="KW-1185">Reference proteome</keyword>
<evidence type="ECO:0000256" key="1">
    <source>
        <dbReference type="SAM" id="MobiDB-lite"/>
    </source>
</evidence>
<gene>
    <name evidence="2" type="ORF">K504DRAFT_133743</name>
</gene>
<dbReference type="AlphaFoldDB" id="A0A6G1KK69"/>
<evidence type="ECO:0000313" key="3">
    <source>
        <dbReference type="Proteomes" id="UP000799428"/>
    </source>
</evidence>